<evidence type="ECO:0000259" key="1">
    <source>
        <dbReference type="Pfam" id="PF03551"/>
    </source>
</evidence>
<dbReference type="Pfam" id="PF03551">
    <property type="entry name" value="PadR"/>
    <property type="match status" value="1"/>
</dbReference>
<feature type="domain" description="Transcription regulator PadR N-terminal" evidence="1">
    <location>
        <begin position="32"/>
        <end position="94"/>
    </location>
</feature>
<dbReference type="Gene3D" id="1.10.10.10">
    <property type="entry name" value="Winged helix-like DNA-binding domain superfamily/Winged helix DNA-binding domain"/>
    <property type="match status" value="1"/>
</dbReference>
<organism evidence="2 3">
    <name type="scientific">Clostridium chauvoei JF4335</name>
    <dbReference type="NCBI Taxonomy" id="1351755"/>
    <lineage>
        <taxon>Bacteria</taxon>
        <taxon>Bacillati</taxon>
        <taxon>Bacillota</taxon>
        <taxon>Clostridia</taxon>
        <taxon>Eubacteriales</taxon>
        <taxon>Clostridiaceae</taxon>
        <taxon>Clostridium</taxon>
    </lineage>
</organism>
<dbReference type="STRING" id="1351755.CCH01_07830"/>
<name>S6F819_9CLOT</name>
<dbReference type="EMBL" id="LT799839">
    <property type="protein sequence ID" value="SLK14896.1"/>
    <property type="molecule type" value="Genomic_DNA"/>
</dbReference>
<proteinExistence type="predicted"/>
<accession>S6F819</accession>
<sequence>MVDIGGESIEMAREQFQNLTEPMYYILMSLINERCGVDIMADVDSISKGRVKVGPGTLYALLGKFEKENMIRETEVIGRKRSYIITEKGLEILREEYKRLLILVDDGKMLLGGDVYDDRKY</sequence>
<dbReference type="AlphaFoldDB" id="S6F819"/>
<dbReference type="InterPro" id="IPR005149">
    <property type="entry name" value="Tscrpt_reg_PadR_N"/>
</dbReference>
<evidence type="ECO:0000313" key="2">
    <source>
        <dbReference type="EMBL" id="SLK14896.1"/>
    </source>
</evidence>
<dbReference type="InterPro" id="IPR036388">
    <property type="entry name" value="WH-like_DNA-bd_sf"/>
</dbReference>
<dbReference type="InterPro" id="IPR036390">
    <property type="entry name" value="WH_DNA-bd_sf"/>
</dbReference>
<gene>
    <name evidence="2" type="ORF">CCH01_07830</name>
</gene>
<dbReference type="SUPFAM" id="SSF46785">
    <property type="entry name" value="Winged helix' DNA-binding domain"/>
    <property type="match status" value="1"/>
</dbReference>
<reference evidence="3" key="1">
    <citation type="submission" date="2017-03" db="EMBL/GenBank/DDBJ databases">
        <authorList>
            <person name="Falquet L."/>
            <person name="Falquet L."/>
        </authorList>
    </citation>
    <scope>NUCLEOTIDE SEQUENCE [LARGE SCALE GENOMIC DNA]</scope>
</reference>
<protein>
    <submittedName>
        <fullName evidence="2">Putative Transcriptional regulator PadR family protein</fullName>
    </submittedName>
</protein>
<evidence type="ECO:0000313" key="3">
    <source>
        <dbReference type="Proteomes" id="UP000190476"/>
    </source>
</evidence>
<dbReference type="Proteomes" id="UP000190476">
    <property type="component" value="Chromosome I"/>
</dbReference>
<keyword evidence="3" id="KW-1185">Reference proteome</keyword>